<dbReference type="SUPFAM" id="SSF52540">
    <property type="entry name" value="P-loop containing nucleoside triphosphate hydrolases"/>
    <property type="match status" value="1"/>
</dbReference>
<keyword evidence="8 11" id="KW-0408">Iron</keyword>
<keyword evidence="3 11" id="KW-0004">4Fe-4S</keyword>
<evidence type="ECO:0000256" key="10">
    <source>
        <dbReference type="ARBA" id="ARBA00023132"/>
    </source>
</evidence>
<keyword evidence="9 11" id="KW-0411">Iron-sulfur</keyword>
<keyword evidence="10" id="KW-0539">Nucleus</keyword>
<keyword evidence="4 11" id="KW-0963">Cytoplasm</keyword>
<evidence type="ECO:0000256" key="4">
    <source>
        <dbReference type="ARBA" id="ARBA00022490"/>
    </source>
</evidence>
<feature type="compositionally biased region" description="Polar residues" evidence="12">
    <location>
        <begin position="61"/>
        <end position="99"/>
    </location>
</feature>
<dbReference type="Pfam" id="PF10609">
    <property type="entry name" value="ParA"/>
    <property type="match status" value="1"/>
</dbReference>
<dbReference type="InterPro" id="IPR025574">
    <property type="entry name" value="Nucleoporin_FG_rpt"/>
</dbReference>
<dbReference type="Pfam" id="PF04096">
    <property type="entry name" value="Nucleoporin2"/>
    <property type="match status" value="1"/>
</dbReference>
<dbReference type="InterPro" id="IPR007230">
    <property type="entry name" value="Nup98_auto-Pept-S59_dom"/>
</dbReference>
<keyword evidence="5 11" id="KW-0479">Metal-binding</keyword>
<feature type="compositionally biased region" description="Low complexity" evidence="12">
    <location>
        <begin position="142"/>
        <end position="153"/>
    </location>
</feature>
<evidence type="ECO:0000313" key="14">
    <source>
        <dbReference type="EMBL" id="QWU89920.1"/>
    </source>
</evidence>
<dbReference type="Pfam" id="PF12110">
    <property type="entry name" value="Nup96"/>
    <property type="match status" value="2"/>
</dbReference>
<feature type="compositionally biased region" description="Low complexity" evidence="12">
    <location>
        <begin position="37"/>
        <end position="53"/>
    </location>
</feature>
<keyword evidence="7 11" id="KW-0067">ATP-binding</keyword>
<feature type="compositionally biased region" description="Polar residues" evidence="12">
    <location>
        <begin position="116"/>
        <end position="134"/>
    </location>
</feature>
<dbReference type="InterPro" id="IPR027417">
    <property type="entry name" value="P-loop_NTPase"/>
</dbReference>
<evidence type="ECO:0000256" key="9">
    <source>
        <dbReference type="ARBA" id="ARBA00023014"/>
    </source>
</evidence>
<feature type="compositionally biased region" description="Low complexity" evidence="12">
    <location>
        <begin position="160"/>
        <end position="171"/>
    </location>
</feature>
<dbReference type="Pfam" id="PF13634">
    <property type="entry name" value="Nucleoporin_FG"/>
    <property type="match status" value="1"/>
</dbReference>
<evidence type="ECO:0000259" key="13">
    <source>
        <dbReference type="PROSITE" id="PS51434"/>
    </source>
</evidence>
<dbReference type="Gene3D" id="3.30.1610.10">
    <property type="entry name" value="Peptidase S59, nucleoporin"/>
    <property type="match status" value="1"/>
</dbReference>
<comment type="function">
    <text evidence="11">Component of the cytosolic iron-sulfur (Fe/S) protein assembly (CIA) machinery. Required for maturation of extramitochondrial Fe-S proteins. The NBP35-CFD1 heterotetramer forms a Fe-S scaffold complex, mediating the de novo assembly of an Fe-S cluster and its transfer to target apoproteins.</text>
</comment>
<keyword evidence="10" id="KW-0811">Translocation</keyword>
<dbReference type="PANTHER" id="PTHR23264:SF35">
    <property type="entry name" value="CYTOSOLIC FE-S CLUSTER ASSEMBLY FACTOR NUBP1"/>
    <property type="match status" value="1"/>
</dbReference>
<feature type="compositionally biased region" description="Polar residues" evidence="12">
    <location>
        <begin position="187"/>
        <end position="197"/>
    </location>
</feature>
<dbReference type="Gene3D" id="1.25.40.690">
    <property type="match status" value="1"/>
</dbReference>
<dbReference type="InterPro" id="IPR028601">
    <property type="entry name" value="NUBP1/Nbp35"/>
</dbReference>
<gene>
    <name evidence="11" type="primary">NBP35</name>
    <name evidence="14" type="ORF">CA3LBN_004278</name>
</gene>
<dbReference type="HAMAP" id="MF_02040">
    <property type="entry name" value="Mrp_NBP35"/>
    <property type="match status" value="1"/>
</dbReference>
<feature type="binding site" evidence="11">
    <location>
        <begin position="1406"/>
        <end position="1413"/>
    </location>
    <ligand>
        <name>ATP</name>
        <dbReference type="ChEBI" id="CHEBI:30616"/>
    </ligand>
</feature>
<evidence type="ECO:0000256" key="5">
    <source>
        <dbReference type="ARBA" id="ARBA00022723"/>
    </source>
</evidence>
<dbReference type="InterPro" id="IPR019591">
    <property type="entry name" value="Mrp/NBP35_ATP-bd"/>
</dbReference>
<dbReference type="Proteomes" id="UP000825434">
    <property type="component" value="Chromosome 6"/>
</dbReference>
<dbReference type="InterPro" id="IPR036903">
    <property type="entry name" value="Nup98_auto-Pept-S59_dom_sf"/>
</dbReference>
<feature type="binding site" evidence="11">
    <location>
        <position position="1367"/>
    </location>
    <ligand>
        <name>[4Fe-4S] cluster</name>
        <dbReference type="ChEBI" id="CHEBI:49883"/>
        <label>1</label>
    </ligand>
</feature>
<evidence type="ECO:0000256" key="11">
    <source>
        <dbReference type="HAMAP-Rule" id="MF_03038"/>
    </source>
</evidence>
<dbReference type="CDD" id="cd02037">
    <property type="entry name" value="Mrp_NBP35"/>
    <property type="match status" value="1"/>
</dbReference>
<keyword evidence="10" id="KW-0653">Protein transport</keyword>
<feature type="compositionally biased region" description="Polar residues" evidence="12">
    <location>
        <begin position="204"/>
        <end position="225"/>
    </location>
</feature>
<reference evidence="14 15" key="1">
    <citation type="submission" date="2021-06" db="EMBL/GenBank/DDBJ databases">
        <title>Candida outbreak in Lebanon.</title>
        <authorList>
            <person name="Finianos M."/>
        </authorList>
    </citation>
    <scope>NUCLEOTIDE SEQUENCE [LARGE SCALE GENOMIC DNA]</scope>
    <source>
        <strain evidence="14">CA3LBN</strain>
    </source>
</reference>
<keyword evidence="10" id="KW-0906">Nuclear pore complex</keyword>
<dbReference type="PANTHER" id="PTHR23264">
    <property type="entry name" value="NUCLEOTIDE-BINDING PROTEIN NBP35 YEAST -RELATED"/>
    <property type="match status" value="1"/>
</dbReference>
<feature type="compositionally biased region" description="Low complexity" evidence="12">
    <location>
        <begin position="1"/>
        <end position="28"/>
    </location>
</feature>
<feature type="binding site" evidence="11">
    <location>
        <position position="1353"/>
    </location>
    <ligand>
        <name>[4Fe-4S] cluster</name>
        <dbReference type="ChEBI" id="CHEBI:49883"/>
        <label>1</label>
    </ligand>
</feature>
<comment type="similarity">
    <text evidence="11">Belongs to the Mrp/NBP35 ATP-binding proteins family. NUBP1/NBP35 subfamily.</text>
</comment>
<feature type="binding site" evidence="11">
    <location>
        <position position="1376"/>
    </location>
    <ligand>
        <name>[4Fe-4S] cluster</name>
        <dbReference type="ChEBI" id="CHEBI:49883"/>
        <label>1</label>
    </ligand>
</feature>
<evidence type="ECO:0000256" key="8">
    <source>
        <dbReference type="ARBA" id="ARBA00023004"/>
    </source>
</evidence>
<evidence type="ECO:0000256" key="2">
    <source>
        <dbReference type="ARBA" id="ARBA00004620"/>
    </source>
</evidence>
<evidence type="ECO:0000313" key="15">
    <source>
        <dbReference type="Proteomes" id="UP000825434"/>
    </source>
</evidence>
<evidence type="ECO:0000256" key="6">
    <source>
        <dbReference type="ARBA" id="ARBA00022741"/>
    </source>
</evidence>
<evidence type="ECO:0000256" key="1">
    <source>
        <dbReference type="ARBA" id="ARBA00004567"/>
    </source>
</evidence>
<dbReference type="HAMAP" id="MF_03038">
    <property type="entry name" value="NUBP1"/>
    <property type="match status" value="1"/>
</dbReference>
<feature type="binding site" evidence="11">
    <location>
        <position position="1370"/>
    </location>
    <ligand>
        <name>[4Fe-4S] cluster</name>
        <dbReference type="ChEBI" id="CHEBI:49883"/>
        <label>1</label>
    </ligand>
</feature>
<keyword evidence="15" id="KW-1185">Reference proteome</keyword>
<organism evidence="14 15">
    <name type="scientific">Candidozyma haemuli</name>
    <dbReference type="NCBI Taxonomy" id="45357"/>
    <lineage>
        <taxon>Eukaryota</taxon>
        <taxon>Fungi</taxon>
        <taxon>Dikarya</taxon>
        <taxon>Ascomycota</taxon>
        <taxon>Saccharomycotina</taxon>
        <taxon>Pichiomycetes</taxon>
        <taxon>Metschnikowiaceae</taxon>
        <taxon>Candidozyma</taxon>
    </lineage>
</organism>
<sequence length="1665" mass="181430">MNFGSSSWGSSTGFGNSANSSNPAAGSTNPGGGLFGNSSTQNNNTTSANPGSGASSGGLFGNSQTGSNKRASTGLFGNSSTPQPSGGLFGNSSTTSQAPSGGLFGNSGSKPGGLFGNSTTQAGPTASTGSSLLNKPSGGLFGNSTSTNNTTTAGSGGLFGNSNTSNASNPSAGGGLFGNKPAGGLFGSSNETLNKPATSGGLFGNSTQQPQQVSANKPDPYNSSSILSTIQHSADTMPASLTGSLFANSTSNRSASVSASSKEPQRKSSLLGKLAQTFNIFRYNTEASGSNSSVGKLKGLFTQSNYIRDTPHSRSDYAVKKPQKRLARLPIENKSVGDVKRLVIQSRPSKFHQINADKVFSAKKRRVLIQSLDDKLTSTNYDDLHNAQDTLQEKESFKKEATPQPKESVDESEIYGGYWCSPSIAELENMTDEQLSSVDNFIVGRKTKGQITYIFPVDLTTIFDRSRANNVPVSSIIFDDIIKIEDGFVKVYFDYEAAKPPISRELNVPAIITLKSEPRKRSLEDHIKRLKNVVGAEFITYDPIEFYWTFKVKHFSVWGLIDDSEDEADESAERKRIRAVKKKQEEQEEESSRVYSRIYEDPAYQKEIKRQKIIKQSEGVPGAWDYGSIAQHDNTLSMKQRMIDEEITRQVKAYKEDHTADALAANVSDITVQSSEDEAEEEDALIPAPFADDEKFNYLKQIVSVLPPYTDMKSLVDEKAYEPVLESDQAFLNLKRPVNLPTSEDWLVQLEMSNDLNSSLAPYVAIPRKSGSALQNVNDILFSDFNKSSVGIDQVSTPIKEKAPAQSFEPQPTFNKRIITSLVQTLLLNSPVTSRPNGLPLTKLPPSITFAQIAAIDQEDFETFKLASILFDPIHIASIPKYKDVNENDGQLVNRLQQIEQRSALSQWLRKYNKEKLQPTGDALHNIFINVVNGQLKEAIELAISSKNVHLSVLLTLLDSNDKAAREIAKSQLEDWPSEDNLVPQPIINIYRILSGDFSSLDGLVSPAAKLSVLVNYDSSTRSIPDLLEEVSFDSDKGEIAELLQFYKSFEKSGPKSASQQLQEAGVSILLKWTLAQLLGLDSSTGDSICQKFSSGLEHSGLWKEALFIYAMISDDNVASDNLRRLIMQNVKSIKGDVADEEEYLVQVLKVPRSLIYEAVAEHRDKEKDFWGKGDALVTAELWDKVHDNIVAELGPTSVISRNPAHWSRLLAMIDRFPEQGRIIPSWNQGGGLFSTYFEVRQAYDKFEDIDPQKIVFLLENIAQFSTNDSFKIRAAVSVMVKLAGDLAIEGREPIPDAQQKIQAVNLGENERVYFKGRFAAIEVPVPSSAPENGTIQSQTTNVPLKAPEPEHCPGPESENAGKGDACNGCANQSICESLPKGPDPDIPAITERLSNIQHKILVLSGKGGVGKSTFSSMLAWALAADEELEVGAMDLDICGPSLPRMLGAEGESIHQSNSGWSPVYVADNLGLMSISFMLPDPDSAIIWRGNKKNGLIKQFLKDVNWGDHLDYLIVDTPPGTSDEHLSVTSYMKDAGIDGALLVTTPQEVALLDVRKEINFCRKANIKILGLVENMSGFVCPGCRGESKIFRPTTGGGEQLCKDMNIPFLGSVPLDPRIGRACDSGECFFDDYADSPASTAILDVVERLQDQVDQLEVNLNKLNIA</sequence>
<evidence type="ECO:0000256" key="3">
    <source>
        <dbReference type="ARBA" id="ARBA00022485"/>
    </source>
</evidence>
<accession>A0ABX8IB45</accession>
<dbReference type="EMBL" id="CP076666">
    <property type="protein sequence ID" value="QWU89920.1"/>
    <property type="molecule type" value="Genomic_DNA"/>
</dbReference>
<feature type="region of interest" description="Disordered" evidence="12">
    <location>
        <begin position="1"/>
        <end position="225"/>
    </location>
</feature>
<keyword evidence="6 11" id="KW-0547">Nucleotide-binding</keyword>
<feature type="binding site" evidence="11">
    <location>
        <position position="1580"/>
    </location>
    <ligand>
        <name>[4Fe-4S] cluster</name>
        <dbReference type="ChEBI" id="CHEBI:49883"/>
        <label>2</label>
        <note>ligand shared with heterodimeric partner</note>
    </ligand>
</feature>
<name>A0ABX8IB45_9ASCO</name>
<dbReference type="InterPro" id="IPR033756">
    <property type="entry name" value="YlxH/NBP35"/>
</dbReference>
<dbReference type="SUPFAM" id="SSF82215">
    <property type="entry name" value="C-terminal autoproteolytic domain of nucleoporin nup98"/>
    <property type="match status" value="1"/>
</dbReference>
<feature type="compositionally biased region" description="Gly residues" evidence="12">
    <location>
        <begin position="102"/>
        <end position="115"/>
    </location>
</feature>
<keyword evidence="10" id="KW-0509">mRNA transport</keyword>
<keyword evidence="10" id="KW-0813">Transport</keyword>
<feature type="domain" description="Peptidase S59" evidence="13">
    <location>
        <begin position="415"/>
        <end position="555"/>
    </location>
</feature>
<feature type="binding site" evidence="11">
    <location>
        <position position="1583"/>
    </location>
    <ligand>
        <name>[4Fe-4S] cluster</name>
        <dbReference type="ChEBI" id="CHEBI:49883"/>
        <label>2</label>
        <note>ligand shared with heterodimeric partner</note>
    </ligand>
</feature>
<dbReference type="PROSITE" id="PS51434">
    <property type="entry name" value="NUP_C"/>
    <property type="match status" value="1"/>
</dbReference>
<evidence type="ECO:0000256" key="12">
    <source>
        <dbReference type="SAM" id="MobiDB-lite"/>
    </source>
</evidence>
<comment type="subcellular location">
    <subcellularLocation>
        <location evidence="11">Cytoplasm</location>
    </subcellularLocation>
    <subcellularLocation>
        <location evidence="2">Nucleus membrane</location>
        <topology evidence="2">Peripheral membrane protein</topology>
        <orientation evidence="2">Nucleoplasmic side</orientation>
    </subcellularLocation>
    <subcellularLocation>
        <location evidence="1">Nucleus</location>
        <location evidence="1">Nuclear pore complex</location>
    </subcellularLocation>
</comment>
<dbReference type="Gene3D" id="3.40.50.300">
    <property type="entry name" value="P-loop containing nucleotide triphosphate hydrolases"/>
    <property type="match status" value="1"/>
</dbReference>
<protein>
    <recommendedName>
        <fullName evidence="13">Peptidase S59 domain-containing protein</fullName>
    </recommendedName>
</protein>
<proteinExistence type="inferred from homology"/>
<evidence type="ECO:0000256" key="7">
    <source>
        <dbReference type="ARBA" id="ARBA00022840"/>
    </source>
</evidence>
<dbReference type="InterPro" id="IPR021967">
    <property type="entry name" value="Nup98_C"/>
</dbReference>